<evidence type="ECO:0000313" key="7">
    <source>
        <dbReference type="EMBL" id="WMZ16791.1"/>
    </source>
</evidence>
<evidence type="ECO:0000313" key="2">
    <source>
        <dbReference type="EMBL" id="WBK70956.2"/>
    </source>
</evidence>
<reference evidence="2" key="1">
    <citation type="submission" date="2022-07" db="EMBL/GenBank/DDBJ databases">
        <authorList>
            <person name="Park Y.C."/>
            <person name="Kim K.-K."/>
            <person name="Jun H.J."/>
            <person name="Kang E.-H."/>
            <person name="Lee S.-R."/>
            <person name="Ahn J.K."/>
            <person name="Seo H.K."/>
            <person name="Lee S.-H."/>
            <person name="Hoe K.-L."/>
        </authorList>
    </citation>
    <scope>NUCLEOTIDE SEQUENCE</scope>
    <source>
        <strain evidence="2">SK</strain>
    </source>
</reference>
<keyword evidence="1" id="KW-0472">Membrane</keyword>
<name>A0AA51X2W7_9VIRU</name>
<reference evidence="3" key="2">
    <citation type="submission" date="2023-07" db="EMBL/GenBank/DDBJ databases">
        <authorList>
            <person name="Kang J.-H."/>
            <person name="Jung C.R."/>
            <person name="Kil E.-J."/>
        </authorList>
    </citation>
    <scope>NUCLEOTIDE SEQUENCE</scope>
    <source>
        <strain evidence="7">CnPV1GC</strain>
        <strain evidence="6">CnPV1HS</strain>
        <strain evidence="4">CnPV1JC</strain>
        <strain evidence="5">CnPV1PC</strain>
        <strain evidence="3">CnPV1SCA</strain>
    </source>
</reference>
<dbReference type="Proteomes" id="UP001185164">
    <property type="component" value="Segment"/>
</dbReference>
<dbReference type="EMBL" id="OR352926">
    <property type="protein sequence ID" value="WMZ16784.1"/>
    <property type="molecule type" value="Genomic_RNA"/>
</dbReference>
<evidence type="ECO:0000313" key="4">
    <source>
        <dbReference type="EMBL" id="WMZ16763.1"/>
    </source>
</evidence>
<keyword evidence="1" id="KW-0812">Transmembrane</keyword>
<evidence type="ECO:0000313" key="8">
    <source>
        <dbReference type="Proteomes" id="UP001185164"/>
    </source>
</evidence>
<keyword evidence="8" id="KW-1185">Reference proteome</keyword>
<accession>A0AA51X2W7</accession>
<dbReference type="EMBL" id="OR352925">
    <property type="protein sequence ID" value="WMZ16777.1"/>
    <property type="molecule type" value="Genomic_RNA"/>
</dbReference>
<dbReference type="EMBL" id="OR352923">
    <property type="protein sequence ID" value="WMZ16763.1"/>
    <property type="molecule type" value="Genomic_RNA"/>
</dbReference>
<evidence type="ECO:0000313" key="3">
    <source>
        <dbReference type="EMBL" id="WMZ16749.1"/>
    </source>
</evidence>
<dbReference type="EMBL" id="OP067680">
    <property type="protein sequence ID" value="WBK70956.2"/>
    <property type="molecule type" value="Genomic_RNA"/>
</dbReference>
<evidence type="ECO:0000256" key="1">
    <source>
        <dbReference type="SAM" id="Phobius"/>
    </source>
</evidence>
<dbReference type="EMBL" id="OR352921">
    <property type="protein sequence ID" value="WMZ16749.1"/>
    <property type="molecule type" value="Genomic_RNA"/>
</dbReference>
<feature type="transmembrane region" description="Helical" evidence="1">
    <location>
        <begin position="12"/>
        <end position="34"/>
    </location>
</feature>
<organism evidence="3">
    <name type="scientific">Cnidium polerovirus 1</name>
    <dbReference type="NCBI Taxonomy" id="3019006"/>
    <lineage>
        <taxon>Viruses</taxon>
        <taxon>Riboviria</taxon>
        <taxon>Orthornavirae</taxon>
        <taxon>Pisuviricota</taxon>
        <taxon>Pisoniviricetes</taxon>
        <taxon>Sobelivirales</taxon>
        <taxon>Solemoviridae</taxon>
        <taxon>Polerovirus</taxon>
        <taxon>Polerovirus CNPV</taxon>
    </lineage>
</organism>
<evidence type="ECO:0000313" key="6">
    <source>
        <dbReference type="EMBL" id="WMZ16784.1"/>
    </source>
</evidence>
<keyword evidence="1" id="KW-1133">Transmembrane helix</keyword>
<proteinExistence type="predicted"/>
<dbReference type="EMBL" id="OR352927">
    <property type="protein sequence ID" value="WMZ16791.1"/>
    <property type="molecule type" value="Genomic_RNA"/>
</dbReference>
<protein>
    <submittedName>
        <fullName evidence="3">P3a protein</fullName>
    </submittedName>
</protein>
<sequence>LITKATIDYKFLAGISTGIIISIPICVIGLYYIYLRISSNVRSIVNEYGRG</sequence>
<feature type="non-terminal residue" evidence="3">
    <location>
        <position position="1"/>
    </location>
</feature>
<evidence type="ECO:0000313" key="5">
    <source>
        <dbReference type="EMBL" id="WMZ16777.1"/>
    </source>
</evidence>